<comment type="caution">
    <text evidence="5">The sequence shown here is derived from an EMBL/GenBank/DDBJ whole genome shotgun (WGS) entry which is preliminary data.</text>
</comment>
<dbReference type="PROSITE" id="PS52004">
    <property type="entry name" value="KS3_2"/>
    <property type="match status" value="1"/>
</dbReference>
<evidence type="ECO:0000256" key="3">
    <source>
        <dbReference type="ARBA" id="ARBA00022679"/>
    </source>
</evidence>
<dbReference type="GO" id="GO:0006633">
    <property type="term" value="P:fatty acid biosynthetic process"/>
    <property type="evidence" value="ECO:0007669"/>
    <property type="project" value="TreeGrafter"/>
</dbReference>
<dbReference type="PANTHER" id="PTHR43775:SF37">
    <property type="entry name" value="SI:DKEY-61P9.11"/>
    <property type="match status" value="1"/>
</dbReference>
<dbReference type="AlphaFoldDB" id="A0A5C6JZ21"/>
<dbReference type="FunFam" id="3.40.47.10:FF:000019">
    <property type="entry name" value="Polyketide synthase type I"/>
    <property type="match status" value="1"/>
</dbReference>
<dbReference type="Proteomes" id="UP000320481">
    <property type="component" value="Unassembled WGS sequence"/>
</dbReference>
<dbReference type="Gene3D" id="3.40.47.10">
    <property type="match status" value="1"/>
</dbReference>
<dbReference type="SUPFAM" id="SSF53901">
    <property type="entry name" value="Thiolase-like"/>
    <property type="match status" value="1"/>
</dbReference>
<dbReference type="EMBL" id="VOGW01000045">
    <property type="protein sequence ID" value="TWV53859.1"/>
    <property type="molecule type" value="Genomic_DNA"/>
</dbReference>
<feature type="non-terminal residue" evidence="5">
    <location>
        <position position="471"/>
    </location>
</feature>
<dbReference type="InterPro" id="IPR014031">
    <property type="entry name" value="Ketoacyl_synth_C"/>
</dbReference>
<evidence type="ECO:0000259" key="4">
    <source>
        <dbReference type="PROSITE" id="PS52004"/>
    </source>
</evidence>
<dbReference type="GO" id="GO:0004312">
    <property type="term" value="F:fatty acid synthase activity"/>
    <property type="evidence" value="ECO:0007669"/>
    <property type="project" value="TreeGrafter"/>
</dbReference>
<dbReference type="SMART" id="SM00825">
    <property type="entry name" value="PKS_KS"/>
    <property type="match status" value="1"/>
</dbReference>
<dbReference type="GO" id="GO:0033068">
    <property type="term" value="P:macrolide biosynthetic process"/>
    <property type="evidence" value="ECO:0007669"/>
    <property type="project" value="UniProtKB-ARBA"/>
</dbReference>
<name>A0A5C6JZ21_9ACTN</name>
<organism evidence="5 6">
    <name type="scientific">Streptomyces misionensis</name>
    <dbReference type="NCBI Taxonomy" id="67331"/>
    <lineage>
        <taxon>Bacteria</taxon>
        <taxon>Bacillati</taxon>
        <taxon>Actinomycetota</taxon>
        <taxon>Actinomycetes</taxon>
        <taxon>Kitasatosporales</taxon>
        <taxon>Streptomycetaceae</taxon>
        <taxon>Streptomyces</taxon>
    </lineage>
</organism>
<sequence length="471" mass="48341">MVESELNEAGDRAGSAAADAADGIAVIGLACRLPGAPDPAAFWRLLADGADAITDVPPDRWDAVAVADADPAAPGRTDIRRGGFLDDIGHFDAAFFGLSPKEAAAMDPQQRLVLELAWEALEDAHVRAGTLRATRTGVFVGAIWDDYAILHHRFGLTAISPHTVTGLHRGVIANRVSYFLGLNGPSLTVDCGQSSSLVSVHLACESLRKGESTIALAGGVNLNIVPESTLGAAKFGGLSPDGRCYTFDARANGYVRGEGGGLVVLKPLARAVADGDPVYCVIRGSAVNNDGGGDGLTVPLRSGQEQVLRLAHERAGTDPAHVGYVELHGTGTKVGDPVEAAALGAVLGAGRRPGHPLRVGSAKTNVGHLEGAAGITGLLKAVLSLHHRELPATLNHETPNPAIPLERLNLRVQTEHAEWTAEDGRPLLAGVSSFGMGGTNCHVVLAEHRATAMTTATASGAAASAGGTSGA</sequence>
<evidence type="ECO:0000256" key="2">
    <source>
        <dbReference type="ARBA" id="ARBA00022553"/>
    </source>
</evidence>
<proteinExistence type="predicted"/>
<evidence type="ECO:0000313" key="6">
    <source>
        <dbReference type="Proteomes" id="UP000320481"/>
    </source>
</evidence>
<dbReference type="InterPro" id="IPR050091">
    <property type="entry name" value="PKS_NRPS_Biosynth_Enz"/>
</dbReference>
<feature type="domain" description="Ketosynthase family 3 (KS3)" evidence="4">
    <location>
        <begin position="21"/>
        <end position="447"/>
    </location>
</feature>
<dbReference type="CDD" id="cd00833">
    <property type="entry name" value="PKS"/>
    <property type="match status" value="1"/>
</dbReference>
<evidence type="ECO:0000313" key="5">
    <source>
        <dbReference type="EMBL" id="TWV53859.1"/>
    </source>
</evidence>
<dbReference type="InterPro" id="IPR016039">
    <property type="entry name" value="Thiolase-like"/>
</dbReference>
<evidence type="ECO:0000256" key="1">
    <source>
        <dbReference type="ARBA" id="ARBA00022450"/>
    </source>
</evidence>
<dbReference type="InterPro" id="IPR014030">
    <property type="entry name" value="Ketoacyl_synth_N"/>
</dbReference>
<keyword evidence="1" id="KW-0596">Phosphopantetheine</keyword>
<dbReference type="Pfam" id="PF02801">
    <property type="entry name" value="Ketoacyl-synt_C"/>
    <property type="match status" value="1"/>
</dbReference>
<protein>
    <submittedName>
        <fullName evidence="5">Polyketide synthase</fullName>
    </submittedName>
</protein>
<accession>A0A5C6JZ21</accession>
<keyword evidence="6" id="KW-1185">Reference proteome</keyword>
<dbReference type="InterPro" id="IPR020841">
    <property type="entry name" value="PKS_Beta-ketoAc_synthase_dom"/>
</dbReference>
<gene>
    <name evidence="5" type="ORF">FRZ03_08335</name>
</gene>
<dbReference type="RefSeq" id="WP_146464518.1">
    <property type="nucleotide sequence ID" value="NZ_VOGW01000045.1"/>
</dbReference>
<dbReference type="InterPro" id="IPR032821">
    <property type="entry name" value="PKS_assoc"/>
</dbReference>
<dbReference type="Pfam" id="PF00109">
    <property type="entry name" value="ketoacyl-synt"/>
    <property type="match status" value="1"/>
</dbReference>
<reference evidence="5" key="1">
    <citation type="journal article" date="2019" name="Microbiol. Resour. Announc.">
        <title>Draft Genomic Sequences of Streptomyces misionensis and Streptomyces albidoflavus, bacteria applied for phytopathogen biocontrol.</title>
        <authorList>
            <person name="Pylro V."/>
            <person name="Dias A."/>
            <person name="Andreote F."/>
            <person name="Varani A."/>
            <person name="Andreote C."/>
            <person name="Bernardo E."/>
            <person name="Martins T."/>
        </authorList>
    </citation>
    <scope>NUCLEOTIDE SEQUENCE [LARGE SCALE GENOMIC DNA]</scope>
    <source>
        <strain evidence="5">66</strain>
    </source>
</reference>
<dbReference type="PANTHER" id="PTHR43775">
    <property type="entry name" value="FATTY ACID SYNTHASE"/>
    <property type="match status" value="1"/>
</dbReference>
<keyword evidence="2" id="KW-0597">Phosphoprotein</keyword>
<dbReference type="Pfam" id="PF16197">
    <property type="entry name" value="KAsynt_C_assoc"/>
    <property type="match status" value="1"/>
</dbReference>
<dbReference type="GO" id="GO:0031177">
    <property type="term" value="F:phosphopantetheine binding"/>
    <property type="evidence" value="ECO:0007669"/>
    <property type="project" value="UniProtKB-ARBA"/>
</dbReference>
<keyword evidence="3" id="KW-0808">Transferase</keyword>